<keyword evidence="1" id="KW-0812">Transmembrane</keyword>
<dbReference type="RefSeq" id="XP_009055213.1">
    <property type="nucleotide sequence ID" value="XM_009056965.1"/>
</dbReference>
<dbReference type="Gene3D" id="2.60.40.10">
    <property type="entry name" value="Immunoglobulins"/>
    <property type="match status" value="4"/>
</dbReference>
<sequence length="588" mass="65965">MREKMKLFRQSLIIFTLVFVSAQSRDSPPKIDLNEFFKNPSPQYFESNDEVILACTAEGHPTPTYEWFRDGQKISSNYIDQDPISGDLRIASLTKRETGAFRCHASNDIGGKKIVSLSPIMEVKLAFIDGFDSPPDSLVPRITADEGQAVKLTCDNAPDSAPDGQFKWYKQDENGGEVVQDERIAIDQEGSLHFAYVTKNDDLNNQEYKCAISNRRLDTIKLGSPKILEVQRTRPIPNSEPVAVYVGTPAQGIVAGSVDLECIFSGNPVPEVTWTDNEQKPVFTGGRYEFVNDRKILRINKLEERDEGTYTCRGTGFAEKFEEKQIALDVTSKPIWVQGLKSQTLPANRDAVFTCNARSAKGEPDLAAPIWLENGANIPGDKFVSKYEYADDQKTLIVKNVQKPNDVTCFQCIVKNDIGEVFDDGCLDVIDPILITYRPPAVQEIIKDQTVNLTITATTDPSMTLQYKWYFNNVTYLDVPPFVTYDPVTMVTFIDTTDLSDEDYRKINGTYIREVFHKFERVNITMEVLLKEVGIAGPVAAAGTDLWWIALVIGILLLVCVIAIICIVCRRKAQEGVYPLDKKERAND</sequence>
<feature type="domain" description="Ig-like" evidence="3">
    <location>
        <begin position="29"/>
        <end position="118"/>
    </location>
</feature>
<feature type="domain" description="Ig-like" evidence="3">
    <location>
        <begin position="225"/>
        <end position="327"/>
    </location>
</feature>
<dbReference type="SMART" id="SM00408">
    <property type="entry name" value="IGc2"/>
    <property type="match status" value="3"/>
</dbReference>
<dbReference type="InterPro" id="IPR003598">
    <property type="entry name" value="Ig_sub2"/>
</dbReference>
<dbReference type="OMA" id="WHENDEA"/>
<dbReference type="SMART" id="SM00409">
    <property type="entry name" value="IG"/>
    <property type="match status" value="4"/>
</dbReference>
<keyword evidence="1" id="KW-0472">Membrane</keyword>
<dbReference type="GO" id="GO:0005886">
    <property type="term" value="C:plasma membrane"/>
    <property type="evidence" value="ECO:0007669"/>
    <property type="project" value="TreeGrafter"/>
</dbReference>
<organism evidence="4 5">
    <name type="scientific">Lottia gigantea</name>
    <name type="common">Giant owl limpet</name>
    <dbReference type="NCBI Taxonomy" id="225164"/>
    <lineage>
        <taxon>Eukaryota</taxon>
        <taxon>Metazoa</taxon>
        <taxon>Spiralia</taxon>
        <taxon>Lophotrochozoa</taxon>
        <taxon>Mollusca</taxon>
        <taxon>Gastropoda</taxon>
        <taxon>Patellogastropoda</taxon>
        <taxon>Lottioidea</taxon>
        <taxon>Lottiidae</taxon>
        <taxon>Lottia</taxon>
    </lineage>
</organism>
<dbReference type="Pfam" id="PF07679">
    <property type="entry name" value="I-set"/>
    <property type="match status" value="1"/>
</dbReference>
<feature type="transmembrane region" description="Helical" evidence="1">
    <location>
        <begin position="546"/>
        <end position="569"/>
    </location>
</feature>
<feature type="chain" id="PRO_5004716521" description="Ig-like domain-containing protein" evidence="2">
    <location>
        <begin position="23"/>
        <end position="588"/>
    </location>
</feature>
<dbReference type="InterPro" id="IPR013098">
    <property type="entry name" value="Ig_I-set"/>
</dbReference>
<dbReference type="InterPro" id="IPR013783">
    <property type="entry name" value="Ig-like_fold"/>
</dbReference>
<feature type="domain" description="Ig-like" evidence="3">
    <location>
        <begin position="134"/>
        <end position="221"/>
    </location>
</feature>
<dbReference type="Proteomes" id="UP000030746">
    <property type="component" value="Unassembled WGS sequence"/>
</dbReference>
<proteinExistence type="predicted"/>
<dbReference type="AlphaFoldDB" id="V4ABA8"/>
<dbReference type="PANTHER" id="PTHR45080:SF15">
    <property type="entry name" value="NEURAL CELL ADHESION MOLECULE L1"/>
    <property type="match status" value="1"/>
</dbReference>
<dbReference type="GO" id="GO:0007156">
    <property type="term" value="P:homophilic cell adhesion via plasma membrane adhesion molecules"/>
    <property type="evidence" value="ECO:0007669"/>
    <property type="project" value="TreeGrafter"/>
</dbReference>
<evidence type="ECO:0000256" key="2">
    <source>
        <dbReference type="SAM" id="SignalP"/>
    </source>
</evidence>
<dbReference type="CTD" id="20251083"/>
<dbReference type="CDD" id="cd00096">
    <property type="entry name" value="Ig"/>
    <property type="match status" value="2"/>
</dbReference>
<dbReference type="GeneID" id="20251083"/>
<feature type="domain" description="Ig-like" evidence="3">
    <location>
        <begin position="334"/>
        <end position="416"/>
    </location>
</feature>
<evidence type="ECO:0000259" key="3">
    <source>
        <dbReference type="PROSITE" id="PS50835"/>
    </source>
</evidence>
<dbReference type="Pfam" id="PF13927">
    <property type="entry name" value="Ig_3"/>
    <property type="match status" value="1"/>
</dbReference>
<dbReference type="InterPro" id="IPR050958">
    <property type="entry name" value="Cell_Adh-Cytoskel_Orgn"/>
</dbReference>
<keyword evidence="1" id="KW-1133">Transmembrane helix</keyword>
<dbReference type="SUPFAM" id="SSF48726">
    <property type="entry name" value="Immunoglobulin"/>
    <property type="match status" value="4"/>
</dbReference>
<dbReference type="PROSITE" id="PS50835">
    <property type="entry name" value="IG_LIKE"/>
    <property type="match status" value="4"/>
</dbReference>
<keyword evidence="5" id="KW-1185">Reference proteome</keyword>
<name>V4ABA8_LOTGI</name>
<dbReference type="KEGG" id="lgi:LOTGIDRAFT_239531"/>
<dbReference type="HOGENOM" id="CLU_027911_0_0_1"/>
<evidence type="ECO:0000313" key="5">
    <source>
        <dbReference type="Proteomes" id="UP000030746"/>
    </source>
</evidence>
<feature type="signal peptide" evidence="2">
    <location>
        <begin position="1"/>
        <end position="22"/>
    </location>
</feature>
<dbReference type="STRING" id="225164.V4ABA8"/>
<dbReference type="OrthoDB" id="6140148at2759"/>
<accession>V4ABA8</accession>
<dbReference type="InterPro" id="IPR036179">
    <property type="entry name" value="Ig-like_dom_sf"/>
</dbReference>
<reference evidence="4 5" key="1">
    <citation type="journal article" date="2013" name="Nature">
        <title>Insights into bilaterian evolution from three spiralian genomes.</title>
        <authorList>
            <person name="Simakov O."/>
            <person name="Marletaz F."/>
            <person name="Cho S.J."/>
            <person name="Edsinger-Gonzales E."/>
            <person name="Havlak P."/>
            <person name="Hellsten U."/>
            <person name="Kuo D.H."/>
            <person name="Larsson T."/>
            <person name="Lv J."/>
            <person name="Arendt D."/>
            <person name="Savage R."/>
            <person name="Osoegawa K."/>
            <person name="de Jong P."/>
            <person name="Grimwood J."/>
            <person name="Chapman J.A."/>
            <person name="Shapiro H."/>
            <person name="Aerts A."/>
            <person name="Otillar R.P."/>
            <person name="Terry A.Y."/>
            <person name="Boore J.L."/>
            <person name="Grigoriev I.V."/>
            <person name="Lindberg D.R."/>
            <person name="Seaver E.C."/>
            <person name="Weisblat D.A."/>
            <person name="Putnam N.H."/>
            <person name="Rokhsar D.S."/>
        </authorList>
    </citation>
    <scope>NUCLEOTIDE SEQUENCE [LARGE SCALE GENOMIC DNA]</scope>
</reference>
<gene>
    <name evidence="4" type="ORF">LOTGIDRAFT_239531</name>
</gene>
<dbReference type="EMBL" id="KB201864">
    <property type="protein sequence ID" value="ESO94092.1"/>
    <property type="molecule type" value="Genomic_DNA"/>
</dbReference>
<evidence type="ECO:0000313" key="4">
    <source>
        <dbReference type="EMBL" id="ESO94092.1"/>
    </source>
</evidence>
<dbReference type="PANTHER" id="PTHR45080">
    <property type="entry name" value="CONTACTIN 5"/>
    <property type="match status" value="1"/>
</dbReference>
<dbReference type="InterPro" id="IPR007110">
    <property type="entry name" value="Ig-like_dom"/>
</dbReference>
<dbReference type="InterPro" id="IPR003599">
    <property type="entry name" value="Ig_sub"/>
</dbReference>
<keyword evidence="2" id="KW-0732">Signal</keyword>
<evidence type="ECO:0000256" key="1">
    <source>
        <dbReference type="SAM" id="Phobius"/>
    </source>
</evidence>
<protein>
    <recommendedName>
        <fullName evidence="3">Ig-like domain-containing protein</fullName>
    </recommendedName>
</protein>